<evidence type="ECO:0000313" key="3">
    <source>
        <dbReference type="Proteomes" id="UP000292639"/>
    </source>
</evidence>
<protein>
    <submittedName>
        <fullName evidence="2">Uncharacterized protein</fullName>
    </submittedName>
</protein>
<organism evidence="2 3">
    <name type="scientific">Stutzerimonas kirkiae</name>
    <dbReference type="NCBI Taxonomy" id="2211392"/>
    <lineage>
        <taxon>Bacteria</taxon>
        <taxon>Pseudomonadati</taxon>
        <taxon>Pseudomonadota</taxon>
        <taxon>Gammaproteobacteria</taxon>
        <taxon>Pseudomonadales</taxon>
        <taxon>Pseudomonadaceae</taxon>
        <taxon>Stutzerimonas</taxon>
    </lineage>
</organism>
<accession>A0A4Q9RDN1</accession>
<keyword evidence="3" id="KW-1185">Reference proteome</keyword>
<dbReference type="AlphaFoldDB" id="A0A4Q9RDN1"/>
<evidence type="ECO:0000313" key="2">
    <source>
        <dbReference type="EMBL" id="TBU98107.1"/>
    </source>
</evidence>
<name>A0A4Q9RDN1_9GAMM</name>
<gene>
    <name evidence="2" type="ORF">DNJ96_06675</name>
</gene>
<evidence type="ECO:0000256" key="1">
    <source>
        <dbReference type="SAM" id="MobiDB-lite"/>
    </source>
</evidence>
<reference evidence="2 3" key="1">
    <citation type="submission" date="2018-06" db="EMBL/GenBank/DDBJ databases">
        <title>Three novel Pseudomonas species isolated from symptomatic oak.</title>
        <authorList>
            <person name="Bueno-Gonzalez V."/>
            <person name="Brady C."/>
        </authorList>
    </citation>
    <scope>NUCLEOTIDE SEQUENCE [LARGE SCALE GENOMIC DNA]</scope>
    <source>
        <strain evidence="2 3">P17C</strain>
    </source>
</reference>
<feature type="compositionally biased region" description="Polar residues" evidence="1">
    <location>
        <begin position="1"/>
        <end position="13"/>
    </location>
</feature>
<dbReference type="Proteomes" id="UP000292639">
    <property type="component" value="Unassembled WGS sequence"/>
</dbReference>
<proteinExistence type="predicted"/>
<feature type="region of interest" description="Disordered" evidence="1">
    <location>
        <begin position="1"/>
        <end position="20"/>
    </location>
</feature>
<comment type="caution">
    <text evidence="2">The sequence shown here is derived from an EMBL/GenBank/DDBJ whole genome shotgun (WGS) entry which is preliminary data.</text>
</comment>
<sequence>MTLAPFTSASPGETPTGLRRGEYAHRRMGVRWRIWMAAGEAQDVALDDPVPAGTEGPDARAGVDEARVGLDGQSPPCVKGTNQDAIALALRGLAGGAQPIYPESLEVPLARTCRIHWPSVRAQRPGMARPLPGAVESESSFIVASPQIMATYHQM</sequence>
<dbReference type="EMBL" id="QJUP01000006">
    <property type="protein sequence ID" value="TBU98107.1"/>
    <property type="molecule type" value="Genomic_DNA"/>
</dbReference>